<dbReference type="GO" id="GO:0000166">
    <property type="term" value="F:nucleotide binding"/>
    <property type="evidence" value="ECO:0007669"/>
    <property type="project" value="UniProtKB-KW"/>
</dbReference>
<name>A0A1F7KAW6_9BACT</name>
<dbReference type="InterPro" id="IPR032263">
    <property type="entry name" value="Citrate-bd"/>
</dbReference>
<dbReference type="SUPFAM" id="SSF56059">
    <property type="entry name" value="Glutathione synthetase ATP-binding domain-like"/>
    <property type="match status" value="1"/>
</dbReference>
<evidence type="ECO:0000313" key="6">
    <source>
        <dbReference type="Proteomes" id="UP000178450"/>
    </source>
</evidence>
<evidence type="ECO:0000256" key="1">
    <source>
        <dbReference type="ARBA" id="ARBA00022741"/>
    </source>
</evidence>
<dbReference type="Pfam" id="PF16114">
    <property type="entry name" value="Citrate_bind"/>
    <property type="match status" value="1"/>
</dbReference>
<sequence length="301" mass="33429">QKFSQFLIEPFVPHTANQEQYLSLERVRDGIKVLYSPHGGVEIEDHWQQVNSTISDPIVKKLVAKLKTIFDKYYFSFLEINPLVVKDEQIYLLDLAVEIDDAALNIPVVSNLQIEPISPIKLSSSEEQIAKLDKSSPASLKYRLLNPNGSVWMLLSGGGASLVLADEVADFGFGQELANYGEYSGNPTMQDTYLYTRVILTDLLKSKSHQKVLVIAGGVANFTDVAKTFQGVIKALEENKQALKKQDVLVFVRRGGPNQKQGLALMARFLKDSGLYGTVLDSSAVLTEVIKLAVKILRKEQ</sequence>
<keyword evidence="2" id="KW-0012">Acyltransferase</keyword>
<comment type="catalytic activity">
    <reaction evidence="3">
        <text>oxaloacetate + acetyl-CoA + ADP + phosphate = citrate + ATP + CoA</text>
        <dbReference type="Rhea" id="RHEA:21160"/>
        <dbReference type="ChEBI" id="CHEBI:16452"/>
        <dbReference type="ChEBI" id="CHEBI:16947"/>
        <dbReference type="ChEBI" id="CHEBI:30616"/>
        <dbReference type="ChEBI" id="CHEBI:43474"/>
        <dbReference type="ChEBI" id="CHEBI:57287"/>
        <dbReference type="ChEBI" id="CHEBI:57288"/>
        <dbReference type="ChEBI" id="CHEBI:456216"/>
        <dbReference type="EC" id="2.3.3.8"/>
    </reaction>
</comment>
<dbReference type="PANTHER" id="PTHR11815:SF10">
    <property type="entry name" value="SUCCINATE--COA LIGASE [GDP-FORMING] SUBUNIT BETA, MITOCHONDRIAL"/>
    <property type="match status" value="1"/>
</dbReference>
<evidence type="ECO:0000256" key="2">
    <source>
        <dbReference type="ARBA" id="ARBA00023315"/>
    </source>
</evidence>
<proteinExistence type="predicted"/>
<comment type="caution">
    <text evidence="5">The sequence shown here is derived from an EMBL/GenBank/DDBJ whole genome shotgun (WGS) entry which is preliminary data.</text>
</comment>
<dbReference type="Gene3D" id="3.30.470.110">
    <property type="match status" value="2"/>
</dbReference>
<reference evidence="5 6" key="1">
    <citation type="journal article" date="2016" name="Nat. Commun.">
        <title>Thousands of microbial genomes shed light on interconnected biogeochemical processes in an aquifer system.</title>
        <authorList>
            <person name="Anantharaman K."/>
            <person name="Brown C.T."/>
            <person name="Hug L.A."/>
            <person name="Sharon I."/>
            <person name="Castelle C.J."/>
            <person name="Probst A.J."/>
            <person name="Thomas B.C."/>
            <person name="Singh A."/>
            <person name="Wilkins M.J."/>
            <person name="Karaoz U."/>
            <person name="Brodie E.L."/>
            <person name="Williams K.H."/>
            <person name="Hubbard S.S."/>
            <person name="Banfield J.F."/>
        </authorList>
    </citation>
    <scope>NUCLEOTIDE SEQUENCE [LARGE SCALE GENOMIC DNA]</scope>
</reference>
<feature type="non-terminal residue" evidence="5">
    <location>
        <position position="1"/>
    </location>
</feature>
<dbReference type="GO" id="GO:0005829">
    <property type="term" value="C:cytosol"/>
    <property type="evidence" value="ECO:0007669"/>
    <property type="project" value="TreeGrafter"/>
</dbReference>
<evidence type="ECO:0000256" key="3">
    <source>
        <dbReference type="ARBA" id="ARBA00047593"/>
    </source>
</evidence>
<evidence type="ECO:0000313" key="5">
    <source>
        <dbReference type="EMBL" id="OGK65006.1"/>
    </source>
</evidence>
<dbReference type="GO" id="GO:0004775">
    <property type="term" value="F:succinate-CoA ligase (ADP-forming) activity"/>
    <property type="evidence" value="ECO:0007669"/>
    <property type="project" value="TreeGrafter"/>
</dbReference>
<organism evidence="5 6">
    <name type="scientific">Candidatus Roizmanbacteria bacterium RIFOXYA1_FULL_41_12</name>
    <dbReference type="NCBI Taxonomy" id="1802082"/>
    <lineage>
        <taxon>Bacteria</taxon>
        <taxon>Candidatus Roizmaniibacteriota</taxon>
    </lineage>
</organism>
<dbReference type="GO" id="GO:0042709">
    <property type="term" value="C:succinate-CoA ligase complex"/>
    <property type="evidence" value="ECO:0007669"/>
    <property type="project" value="TreeGrafter"/>
</dbReference>
<keyword evidence="1" id="KW-0547">Nucleotide-binding</keyword>
<dbReference type="GO" id="GO:0006099">
    <property type="term" value="P:tricarboxylic acid cycle"/>
    <property type="evidence" value="ECO:0007669"/>
    <property type="project" value="TreeGrafter"/>
</dbReference>
<keyword evidence="2" id="KW-0808">Transferase</keyword>
<gene>
    <name evidence="5" type="ORF">A2209_04945</name>
</gene>
<feature type="domain" description="ATP-citrate synthase citrate-binding" evidence="4">
    <location>
        <begin position="122"/>
        <end position="295"/>
    </location>
</feature>
<dbReference type="Gene3D" id="3.40.50.261">
    <property type="entry name" value="Succinyl-CoA synthetase domains"/>
    <property type="match status" value="1"/>
</dbReference>
<protein>
    <recommendedName>
        <fullName evidence="4">ATP-citrate synthase citrate-binding domain-containing protein</fullName>
    </recommendedName>
</protein>
<evidence type="ECO:0000259" key="4">
    <source>
        <dbReference type="Pfam" id="PF16114"/>
    </source>
</evidence>
<dbReference type="EMBL" id="MGBG01000013">
    <property type="protein sequence ID" value="OGK65006.1"/>
    <property type="molecule type" value="Genomic_DNA"/>
</dbReference>
<accession>A0A1F7KAW6</accession>
<dbReference type="FunFam" id="3.40.50.261:FF:000008">
    <property type="entry name" value="ATP-citrate synthase alpha chain protein"/>
    <property type="match status" value="1"/>
</dbReference>
<dbReference type="PANTHER" id="PTHR11815">
    <property type="entry name" value="SUCCINYL-COA SYNTHETASE BETA CHAIN"/>
    <property type="match status" value="1"/>
</dbReference>
<dbReference type="SUPFAM" id="SSF52210">
    <property type="entry name" value="Succinyl-CoA synthetase domains"/>
    <property type="match status" value="1"/>
</dbReference>
<dbReference type="Proteomes" id="UP000178450">
    <property type="component" value="Unassembled WGS sequence"/>
</dbReference>
<dbReference type="AlphaFoldDB" id="A0A1F7KAW6"/>
<dbReference type="InterPro" id="IPR016102">
    <property type="entry name" value="Succinyl-CoA_synth-like"/>
</dbReference>
<dbReference type="GO" id="GO:0006104">
    <property type="term" value="P:succinyl-CoA metabolic process"/>
    <property type="evidence" value="ECO:0007669"/>
    <property type="project" value="TreeGrafter"/>
</dbReference>
<dbReference type="GO" id="GO:0003878">
    <property type="term" value="F:ATP citrate synthase activity"/>
    <property type="evidence" value="ECO:0007669"/>
    <property type="project" value="UniProtKB-EC"/>
</dbReference>